<dbReference type="SUPFAM" id="SSF51905">
    <property type="entry name" value="FAD/NAD(P)-binding domain"/>
    <property type="match status" value="1"/>
</dbReference>
<evidence type="ECO:0000313" key="7">
    <source>
        <dbReference type="Proteomes" id="UP001303373"/>
    </source>
</evidence>
<name>A0AAQ3LYJ1_9PEZI</name>
<dbReference type="InterPro" id="IPR036188">
    <property type="entry name" value="FAD/NAD-bd_sf"/>
</dbReference>
<reference evidence="6 7" key="1">
    <citation type="submission" date="2023-11" db="EMBL/GenBank/DDBJ databases">
        <title>An acidophilic fungus is an integral part of prey digestion in a carnivorous sundew plant.</title>
        <authorList>
            <person name="Tsai I.J."/>
        </authorList>
    </citation>
    <scope>NUCLEOTIDE SEQUENCE [LARGE SCALE GENOMIC DNA]</scope>
    <source>
        <strain evidence="6">169a</strain>
    </source>
</reference>
<keyword evidence="1" id="KW-0285">Flavoprotein</keyword>
<dbReference type="PRINTS" id="PR00420">
    <property type="entry name" value="RNGMNOXGNASE"/>
</dbReference>
<evidence type="ECO:0000256" key="2">
    <source>
        <dbReference type="ARBA" id="ARBA00022827"/>
    </source>
</evidence>
<sequence length="356" mass="38959">MESTPPIAGKRIVISGAGIAGLSFARALDRFWPAEHEKPTVAMRTLGLLEELLQQSTTSASDVSELPCAWDKDWTLIGKFNAPKPLEGLPVNRVRIFRRTLRNILLQALPEIATVNWKKGCNSAQNLSSGKVAVTLDDGSKDECDLLIVADGANSMLRSHLVPEDNLDYAGVVCMMGTSRFPYGKPAPLTKDWGICFSGQGIPFLTFPVDDNNGVWALTYRSETPIKPIRGLEAIKCKDEILDQVRCRGHMFAEPFDQSISASDPETLQVFNAMQKNPDPTLFIGDANHAMTPFSGNGANMALMDGVELGRQLSSPATVRQAVVNFDAESSPRSQAAIDQAWWIIRILHSRGFFIG</sequence>
<dbReference type="InterPro" id="IPR002938">
    <property type="entry name" value="FAD-bd"/>
</dbReference>
<dbReference type="EMBL" id="CP138580">
    <property type="protein sequence ID" value="WPG98193.1"/>
    <property type="molecule type" value="Genomic_DNA"/>
</dbReference>
<evidence type="ECO:0000313" key="6">
    <source>
        <dbReference type="EMBL" id="WPG98193.1"/>
    </source>
</evidence>
<dbReference type="GO" id="GO:0071949">
    <property type="term" value="F:FAD binding"/>
    <property type="evidence" value="ECO:0007669"/>
    <property type="project" value="InterPro"/>
</dbReference>
<dbReference type="AlphaFoldDB" id="A0AAQ3LYJ1"/>
<dbReference type="Pfam" id="PF01494">
    <property type="entry name" value="FAD_binding_3"/>
    <property type="match status" value="1"/>
</dbReference>
<accession>A0AAQ3LYJ1</accession>
<dbReference type="PANTHER" id="PTHR46972:SF1">
    <property type="entry name" value="FAD DEPENDENT OXIDOREDUCTASE DOMAIN-CONTAINING PROTEIN"/>
    <property type="match status" value="1"/>
</dbReference>
<evidence type="ECO:0000256" key="3">
    <source>
        <dbReference type="ARBA" id="ARBA00023002"/>
    </source>
</evidence>
<keyword evidence="3" id="KW-0560">Oxidoreductase</keyword>
<gene>
    <name evidence="6" type="ORF">R9X50_00098000</name>
</gene>
<evidence type="ECO:0000256" key="1">
    <source>
        <dbReference type="ARBA" id="ARBA00022630"/>
    </source>
</evidence>
<evidence type="ECO:0000259" key="5">
    <source>
        <dbReference type="Pfam" id="PF01494"/>
    </source>
</evidence>
<dbReference type="Gene3D" id="3.50.50.60">
    <property type="entry name" value="FAD/NAD(P)-binding domain"/>
    <property type="match status" value="1"/>
</dbReference>
<protein>
    <recommendedName>
        <fullName evidence="5">FAD-binding domain-containing protein</fullName>
    </recommendedName>
</protein>
<feature type="domain" description="FAD-binding" evidence="5">
    <location>
        <begin position="113"/>
        <end position="340"/>
    </location>
</feature>
<proteinExistence type="predicted"/>
<evidence type="ECO:0000256" key="4">
    <source>
        <dbReference type="ARBA" id="ARBA00023033"/>
    </source>
</evidence>
<organism evidence="6 7">
    <name type="scientific">Acrodontium crateriforme</name>
    <dbReference type="NCBI Taxonomy" id="150365"/>
    <lineage>
        <taxon>Eukaryota</taxon>
        <taxon>Fungi</taxon>
        <taxon>Dikarya</taxon>
        <taxon>Ascomycota</taxon>
        <taxon>Pezizomycotina</taxon>
        <taxon>Dothideomycetes</taxon>
        <taxon>Dothideomycetidae</taxon>
        <taxon>Mycosphaerellales</taxon>
        <taxon>Teratosphaeriaceae</taxon>
        <taxon>Acrodontium</taxon>
    </lineage>
</organism>
<dbReference type="PANTHER" id="PTHR46972">
    <property type="entry name" value="MONOOXYGENASE ASQM-RELATED"/>
    <property type="match status" value="1"/>
</dbReference>
<keyword evidence="4" id="KW-0503">Monooxygenase</keyword>
<dbReference type="Proteomes" id="UP001303373">
    <property type="component" value="Chromosome 1"/>
</dbReference>
<keyword evidence="2" id="KW-0274">FAD</keyword>
<dbReference type="GO" id="GO:0004497">
    <property type="term" value="F:monooxygenase activity"/>
    <property type="evidence" value="ECO:0007669"/>
    <property type="project" value="UniProtKB-KW"/>
</dbReference>
<keyword evidence="7" id="KW-1185">Reference proteome</keyword>